<reference evidence="2 3" key="1">
    <citation type="submission" date="2019-08" db="EMBL/GenBank/DDBJ databases">
        <authorList>
            <person name="Dong K."/>
        </authorList>
    </citation>
    <scope>NUCLEOTIDE SEQUENCE [LARGE SCALE GENOMIC DNA]</scope>
    <source>
        <strain evidence="2 3">K-1</strain>
    </source>
</reference>
<evidence type="ECO:0000313" key="3">
    <source>
        <dbReference type="Proteomes" id="UP000321949"/>
    </source>
</evidence>
<gene>
    <name evidence="2" type="ORF">FVP74_10720</name>
</gene>
<proteinExistence type="predicted"/>
<keyword evidence="1" id="KW-0472">Membrane</keyword>
<dbReference type="Proteomes" id="UP000321949">
    <property type="component" value="Unassembled WGS sequence"/>
</dbReference>
<keyword evidence="3" id="KW-1185">Reference proteome</keyword>
<feature type="transmembrane region" description="Helical" evidence="1">
    <location>
        <begin position="6"/>
        <end position="26"/>
    </location>
</feature>
<evidence type="ECO:0000313" key="2">
    <source>
        <dbReference type="EMBL" id="TXK10788.1"/>
    </source>
</evidence>
<evidence type="ECO:0000256" key="1">
    <source>
        <dbReference type="SAM" id="Phobius"/>
    </source>
</evidence>
<dbReference type="EMBL" id="VRSX01000004">
    <property type="protein sequence ID" value="TXK10788.1"/>
    <property type="molecule type" value="Genomic_DNA"/>
</dbReference>
<protein>
    <submittedName>
        <fullName evidence="2">Uncharacterized protein</fullName>
    </submittedName>
</protein>
<feature type="transmembrane region" description="Helical" evidence="1">
    <location>
        <begin position="47"/>
        <end position="66"/>
    </location>
</feature>
<accession>A0A5C8HY06</accession>
<name>A0A5C8HY06_9MICO</name>
<comment type="caution">
    <text evidence="2">The sequence shown here is derived from an EMBL/GenBank/DDBJ whole genome shotgun (WGS) entry which is preliminary data.</text>
</comment>
<keyword evidence="1" id="KW-1133">Transmembrane helix</keyword>
<dbReference type="OrthoDB" id="8478915at2"/>
<dbReference type="AlphaFoldDB" id="A0A5C8HY06"/>
<dbReference type="RefSeq" id="WP_147051156.1">
    <property type="nucleotide sequence ID" value="NZ_BKAH01000013.1"/>
</dbReference>
<organism evidence="2 3">
    <name type="scientific">Microbacterium saccharophilum</name>
    <dbReference type="NCBI Taxonomy" id="1213358"/>
    <lineage>
        <taxon>Bacteria</taxon>
        <taxon>Bacillati</taxon>
        <taxon>Actinomycetota</taxon>
        <taxon>Actinomycetes</taxon>
        <taxon>Micrococcales</taxon>
        <taxon>Microbacteriaceae</taxon>
        <taxon>Microbacterium</taxon>
    </lineage>
</organism>
<keyword evidence="1" id="KW-0812">Transmembrane</keyword>
<sequence>MAPSLGWLPATASVVAFAGLVWFVRAAAPARGQGGSPQIRIGWPDRFCLLAYLAWVVVAAMGVLRAA</sequence>